<dbReference type="EMBL" id="MU005572">
    <property type="protein sequence ID" value="KAF2689175.1"/>
    <property type="molecule type" value="Genomic_DNA"/>
</dbReference>
<dbReference type="PANTHER" id="PTHR33112">
    <property type="entry name" value="DOMAIN PROTEIN, PUTATIVE-RELATED"/>
    <property type="match status" value="1"/>
</dbReference>
<accession>A0A6G1JG75</accession>
<keyword evidence="3" id="KW-1185">Reference proteome</keyword>
<dbReference type="Proteomes" id="UP000799291">
    <property type="component" value="Unassembled WGS sequence"/>
</dbReference>
<evidence type="ECO:0000259" key="1">
    <source>
        <dbReference type="Pfam" id="PF06985"/>
    </source>
</evidence>
<dbReference type="Pfam" id="PF06985">
    <property type="entry name" value="HET"/>
    <property type="match status" value="1"/>
</dbReference>
<organism evidence="2 3">
    <name type="scientific">Lentithecium fluviatile CBS 122367</name>
    <dbReference type="NCBI Taxonomy" id="1168545"/>
    <lineage>
        <taxon>Eukaryota</taxon>
        <taxon>Fungi</taxon>
        <taxon>Dikarya</taxon>
        <taxon>Ascomycota</taxon>
        <taxon>Pezizomycotina</taxon>
        <taxon>Dothideomycetes</taxon>
        <taxon>Pleosporomycetidae</taxon>
        <taxon>Pleosporales</taxon>
        <taxon>Massarineae</taxon>
        <taxon>Lentitheciaceae</taxon>
        <taxon>Lentithecium</taxon>
    </lineage>
</organism>
<sequence>MGWFWFIKFVYSLFRQDPWRALHPLADESPAPRAADLSLWDRCVLYLQHVLLRIALVTWEFTYRKELSCKVCYGLRYRPEFSWAPPPTGYVCDTSAGANVKRMEKDRDGQFRVHFHKNHRPPHPTLEDWLKATVGGCYTCAIVLNAVTEMVPDLLDDLEDKYMIATPTRTTDGKSNGPVQVLLTDAKIQEELRRETRYEIFQLPDVPVCWPTIGTAQLVSESNLSSEAIDRIWGWFAECSQKHQNCSFSSVVPDTPMTMPRRVIDVGQPSHSFQDRLDNNNFPWDRYPHIVLEDKPQQGDYVALSYCWGEKRNEWLTTTKANLLEMKKGISLARAPKTIRDAVYITQLLRVRYLWIDALCILQDDEDEWLAEGGKMADIYSAAALVISAASTADCTDGFLEAHLFGSPTWQTIVPHLNEKEKSKAMVNIESHLFSTPRWETSQWEELPPLWVRRGTNRSHAEANITLPITQRAWISQELLFSRRILYFTRYEMAFQCYNGMRCECGSTENTALTLKTFLVKGSIEEQLLRNIKKTDDADELFRTWRIITSIHSLKRTHSERDKLLTLSSIAKIFAQYVAIVSPQRTQYLAGIWYGDLVRSLCWLAYAKPFINPMDLDTSAIDRAPLDPLHVDLLSEDTIARANHTHHRRASLLPSDYITRPEAERTLKDAEEIGPEAVGLVHRSSWPLAPNYVEPWRCVDLTQMLNYPYEKSRPSTYIAPTWSWASVQLPICYPMESEQALFRQDPPSEATFLPAIDVLEAECGTSAINPTGPVTSGYIKVTGMLAPVQIRVVDNIPLNMHDALGLPNSQGPISQLRPGNVFLVLRSAEGHIGFARTDIAMEANGKASLEDHKCWLRSAKSGIRCLDAECTCRANFRQQDYYLLEVGTMRRHILSGSGWVVLSTCYLVLKSLVGEGAHGDVETFERIGVVFNTRLGSELSRISVFENATSRTVHIQ</sequence>
<proteinExistence type="predicted"/>
<name>A0A6G1JG75_9PLEO</name>
<dbReference type="AlphaFoldDB" id="A0A6G1JG75"/>
<dbReference type="PANTHER" id="PTHR33112:SF16">
    <property type="entry name" value="HETEROKARYON INCOMPATIBILITY DOMAIN-CONTAINING PROTEIN"/>
    <property type="match status" value="1"/>
</dbReference>
<dbReference type="OrthoDB" id="10416275at2759"/>
<dbReference type="InterPro" id="IPR010730">
    <property type="entry name" value="HET"/>
</dbReference>
<reference evidence="2" key="1">
    <citation type="journal article" date="2020" name="Stud. Mycol.">
        <title>101 Dothideomycetes genomes: a test case for predicting lifestyles and emergence of pathogens.</title>
        <authorList>
            <person name="Haridas S."/>
            <person name="Albert R."/>
            <person name="Binder M."/>
            <person name="Bloem J."/>
            <person name="Labutti K."/>
            <person name="Salamov A."/>
            <person name="Andreopoulos B."/>
            <person name="Baker S."/>
            <person name="Barry K."/>
            <person name="Bills G."/>
            <person name="Bluhm B."/>
            <person name="Cannon C."/>
            <person name="Castanera R."/>
            <person name="Culley D."/>
            <person name="Daum C."/>
            <person name="Ezra D."/>
            <person name="Gonzalez J."/>
            <person name="Henrissat B."/>
            <person name="Kuo A."/>
            <person name="Liang C."/>
            <person name="Lipzen A."/>
            <person name="Lutzoni F."/>
            <person name="Magnuson J."/>
            <person name="Mondo S."/>
            <person name="Nolan M."/>
            <person name="Ohm R."/>
            <person name="Pangilinan J."/>
            <person name="Park H.-J."/>
            <person name="Ramirez L."/>
            <person name="Alfaro M."/>
            <person name="Sun H."/>
            <person name="Tritt A."/>
            <person name="Yoshinaga Y."/>
            <person name="Zwiers L.-H."/>
            <person name="Turgeon B."/>
            <person name="Goodwin S."/>
            <person name="Spatafora J."/>
            <person name="Crous P."/>
            <person name="Grigoriev I."/>
        </authorList>
    </citation>
    <scope>NUCLEOTIDE SEQUENCE</scope>
    <source>
        <strain evidence="2">CBS 122367</strain>
    </source>
</reference>
<feature type="domain" description="Heterokaryon incompatibility" evidence="1">
    <location>
        <begin position="301"/>
        <end position="478"/>
    </location>
</feature>
<gene>
    <name evidence="2" type="ORF">K458DRAFT_124700</name>
</gene>
<evidence type="ECO:0000313" key="3">
    <source>
        <dbReference type="Proteomes" id="UP000799291"/>
    </source>
</evidence>
<protein>
    <submittedName>
        <fullName evidence="2">HET-domain-containing protein</fullName>
    </submittedName>
</protein>
<evidence type="ECO:0000313" key="2">
    <source>
        <dbReference type="EMBL" id="KAF2689175.1"/>
    </source>
</evidence>